<organism evidence="4 5">
    <name type="scientific">Paramecium primaurelia</name>
    <dbReference type="NCBI Taxonomy" id="5886"/>
    <lineage>
        <taxon>Eukaryota</taxon>
        <taxon>Sar</taxon>
        <taxon>Alveolata</taxon>
        <taxon>Ciliophora</taxon>
        <taxon>Intramacronucleata</taxon>
        <taxon>Oligohymenophorea</taxon>
        <taxon>Peniculida</taxon>
        <taxon>Parameciidae</taxon>
        <taxon>Paramecium</taxon>
    </lineage>
</organism>
<dbReference type="SMART" id="SM00577">
    <property type="entry name" value="CPDc"/>
    <property type="match status" value="1"/>
</dbReference>
<reference evidence="4" key="1">
    <citation type="submission" date="2021-01" db="EMBL/GenBank/DDBJ databases">
        <authorList>
            <consortium name="Genoscope - CEA"/>
            <person name="William W."/>
        </authorList>
    </citation>
    <scope>NUCLEOTIDE SEQUENCE</scope>
</reference>
<dbReference type="InterPro" id="IPR004274">
    <property type="entry name" value="FCP1_dom"/>
</dbReference>
<comment type="subcellular location">
    <subcellularLocation>
        <location evidence="1">Mitochondrion inner membrane</location>
        <topology evidence="1">Single-pass membrane protein</topology>
    </subcellularLocation>
</comment>
<dbReference type="GO" id="GO:0015031">
    <property type="term" value="P:protein transport"/>
    <property type="evidence" value="ECO:0007669"/>
    <property type="project" value="UniProtKB-KW"/>
</dbReference>
<dbReference type="EMBL" id="CAJJDM010000102">
    <property type="protein sequence ID" value="CAD8095609.1"/>
    <property type="molecule type" value="Genomic_DNA"/>
</dbReference>
<comment type="function">
    <text evidence="1">Essential component of the TIM23 complex, a complex that mediates the translocation of transit peptide-containing proteins across the mitochondrial inner membrane.</text>
</comment>
<feature type="region of interest" description="Disordered" evidence="2">
    <location>
        <begin position="1"/>
        <end position="22"/>
    </location>
</feature>
<protein>
    <recommendedName>
        <fullName evidence="1">Mitochondrial import inner membrane translocase subunit TIM50</fullName>
    </recommendedName>
</protein>
<dbReference type="AlphaFoldDB" id="A0A8S1NWE9"/>
<dbReference type="InterPro" id="IPR050365">
    <property type="entry name" value="TIM50"/>
</dbReference>
<comment type="subunit">
    <text evidence="1">Component of the TIM23 complex.</text>
</comment>
<dbReference type="Pfam" id="PF03031">
    <property type="entry name" value="NIF"/>
    <property type="match status" value="1"/>
</dbReference>
<evidence type="ECO:0000313" key="4">
    <source>
        <dbReference type="EMBL" id="CAD8095609.1"/>
    </source>
</evidence>
<keyword evidence="1" id="KW-0653">Protein transport</keyword>
<dbReference type="PROSITE" id="PS50969">
    <property type="entry name" value="FCP1"/>
    <property type="match status" value="1"/>
</dbReference>
<keyword evidence="1" id="KW-0811">Translocation</keyword>
<dbReference type="Proteomes" id="UP000688137">
    <property type="component" value="Unassembled WGS sequence"/>
</dbReference>
<evidence type="ECO:0000313" key="5">
    <source>
        <dbReference type="Proteomes" id="UP000688137"/>
    </source>
</evidence>
<keyword evidence="1" id="KW-0813">Transport</keyword>
<gene>
    <name evidence="4" type="ORF">PPRIM_AZ9-3.1.T0990061</name>
</gene>
<comment type="similarity">
    <text evidence="1">Belongs to the TIM50 family.</text>
</comment>
<evidence type="ECO:0000259" key="3">
    <source>
        <dbReference type="PROSITE" id="PS50969"/>
    </source>
</evidence>
<dbReference type="GO" id="GO:0005744">
    <property type="term" value="C:TIM23 mitochondrial import inner membrane translocase complex"/>
    <property type="evidence" value="ECO:0007669"/>
    <property type="project" value="UniProtKB-UniRule"/>
</dbReference>
<keyword evidence="1" id="KW-0809">Transit peptide</keyword>
<accession>A0A8S1NWE9</accession>
<evidence type="ECO:0000256" key="2">
    <source>
        <dbReference type="SAM" id="MobiDB-lite"/>
    </source>
</evidence>
<dbReference type="PANTHER" id="PTHR12210">
    <property type="entry name" value="DULLARD PROTEIN PHOSPHATASE"/>
    <property type="match status" value="1"/>
</dbReference>
<dbReference type="CDD" id="cd07521">
    <property type="entry name" value="HAD_FCP1-like"/>
    <property type="match status" value="1"/>
</dbReference>
<name>A0A8S1NWE9_PARPR</name>
<feature type="domain" description="FCP1 homology" evidence="3">
    <location>
        <begin position="335"/>
        <end position="474"/>
    </location>
</feature>
<dbReference type="OMA" id="NACNVIH"/>
<keyword evidence="1" id="KW-0496">Mitochondrion</keyword>
<comment type="caution">
    <text evidence="4">The sequence shown here is derived from an EMBL/GenBank/DDBJ whole genome shotgun (WGS) entry which is preliminary data.</text>
</comment>
<keyword evidence="5" id="KW-1185">Reference proteome</keyword>
<sequence length="498" mass="59803">MMPSKFYKRSLSTRNEDHSKQQTIYKHPQINLTPIKKRVNLSRIDGYENIISQLYTPRQIKNIGYSPKIIKQSTYQEETQFNNIVQGYFLPTPRKISLQFNKIITEPTTFNNSPIRKQEKNCIILKNNKTDQEYDLDKQLNIPQKIRLYFSCQKLQKRFFKLQELLQFISIKSIQQYLNDQNSNTIDYVAEFDIQYKQFILTEFLCIILYFLMKYNLIKKDELGRLEKLILYQHQQNACNVIHKLQIHVPGFKTYMHLFYQLQQANPLIPKQIDLLNKYIDKTIDDLIKTIVNYQLQQQIREFLFMKIEQKTIDFLDKLKKIIEQIQEHLYFLPKNEKEYTLILDLEETLIHIDDNSQIKKRPFLQEFLEELSRYYEIVVFSHLPQLEMDKIIQQIDQNSTIKHKLNRNHLMKYEKVLIKDLTLLGRPANKYIVVDNDPFNFLLSPQNGIQIRSWYGEQGDHALQDLQPFLGDLRLYKDVRIGLTQVKTYSQYFFVPL</sequence>
<evidence type="ECO:0000256" key="1">
    <source>
        <dbReference type="RuleBase" id="RU365079"/>
    </source>
</evidence>
<proteinExistence type="inferred from homology"/>